<dbReference type="PANTHER" id="PTHR43133">
    <property type="entry name" value="RNA POLYMERASE ECF-TYPE SIGMA FACTO"/>
    <property type="match status" value="1"/>
</dbReference>
<organism evidence="7 9">
    <name type="scientific">Orrella dioscoreae</name>
    <dbReference type="NCBI Taxonomy" id="1851544"/>
    <lineage>
        <taxon>Bacteria</taxon>
        <taxon>Pseudomonadati</taxon>
        <taxon>Pseudomonadota</taxon>
        <taxon>Betaproteobacteria</taxon>
        <taxon>Burkholderiales</taxon>
        <taxon>Alcaligenaceae</taxon>
        <taxon>Orrella</taxon>
    </lineage>
</organism>
<keyword evidence="4" id="KW-0804">Transcription</keyword>
<dbReference type="Gene3D" id="1.10.1740.10">
    <property type="match status" value="1"/>
</dbReference>
<dbReference type="InterPro" id="IPR007627">
    <property type="entry name" value="RNA_pol_sigma70_r2"/>
</dbReference>
<dbReference type="EMBL" id="LT907988">
    <property type="protein sequence ID" value="SOE52561.1"/>
    <property type="molecule type" value="Genomic_DNA"/>
</dbReference>
<dbReference type="STRING" id="1851544.ODI_01070"/>
<sequence length="180" mass="20435">MPAVQETQRAINESVAALYAEHHGWLQRRLDFRLQDRHVAADLAQDTFLNLLTRRNLPPLREPRAFLSSIAHGLLVDFWRRRDIEHAWLAALADRPEALQPSPEAQAQMLQALVEIDRKLFRLGERPRAAFLMHRIQGMTHPDIAASLGLSERTVRKYIAQAMLSFLMDDTLAPLAAGAC</sequence>
<accession>A0A1C3K6D4</accession>
<proteinExistence type="inferred from homology"/>
<feature type="domain" description="RNA polymerase sigma factor 70 region 4 type 2" evidence="6">
    <location>
        <begin position="115"/>
        <end position="163"/>
    </location>
</feature>
<evidence type="ECO:0000259" key="6">
    <source>
        <dbReference type="Pfam" id="PF08281"/>
    </source>
</evidence>
<dbReference type="KEGG" id="odi:ODI_R4293"/>
<feature type="domain" description="RNA polymerase sigma-70 region 2" evidence="5">
    <location>
        <begin position="18"/>
        <end position="83"/>
    </location>
</feature>
<comment type="similarity">
    <text evidence="1">Belongs to the sigma-70 factor family. ECF subfamily.</text>
</comment>
<gene>
    <name evidence="7" type="ORF">ODI_01070</name>
    <name evidence="8" type="ORF">ODI_R4293</name>
</gene>
<dbReference type="SUPFAM" id="SSF88659">
    <property type="entry name" value="Sigma3 and sigma4 domains of RNA polymerase sigma factors"/>
    <property type="match status" value="1"/>
</dbReference>
<name>A0A1C3K6D4_9BURK</name>
<dbReference type="InterPro" id="IPR013324">
    <property type="entry name" value="RNA_pol_sigma_r3/r4-like"/>
</dbReference>
<dbReference type="InterPro" id="IPR013249">
    <property type="entry name" value="RNA_pol_sigma70_r4_t2"/>
</dbReference>
<keyword evidence="2" id="KW-0805">Transcription regulation</keyword>
<dbReference type="GO" id="GO:0016987">
    <property type="term" value="F:sigma factor activity"/>
    <property type="evidence" value="ECO:0007669"/>
    <property type="project" value="UniProtKB-KW"/>
</dbReference>
<dbReference type="InterPro" id="IPR013325">
    <property type="entry name" value="RNA_pol_sigma_r2"/>
</dbReference>
<evidence type="ECO:0000259" key="5">
    <source>
        <dbReference type="Pfam" id="PF04542"/>
    </source>
</evidence>
<reference evidence="7 9" key="1">
    <citation type="submission" date="2016-06" db="EMBL/GenBank/DDBJ databases">
        <authorList>
            <person name="Kjaerup R.B."/>
            <person name="Dalgaard T.S."/>
            <person name="Juul-Madsen H.R."/>
        </authorList>
    </citation>
    <scope>NUCLEOTIDE SEQUENCE [LARGE SCALE GENOMIC DNA]</scope>
    <source>
        <strain evidence="7">Orrdi1</strain>
    </source>
</reference>
<evidence type="ECO:0000256" key="1">
    <source>
        <dbReference type="ARBA" id="ARBA00010641"/>
    </source>
</evidence>
<dbReference type="Gene3D" id="1.10.10.10">
    <property type="entry name" value="Winged helix-like DNA-binding domain superfamily/Winged helix DNA-binding domain"/>
    <property type="match status" value="1"/>
</dbReference>
<dbReference type="PANTHER" id="PTHR43133:SF63">
    <property type="entry name" value="RNA POLYMERASE SIGMA FACTOR FECI-RELATED"/>
    <property type="match status" value="1"/>
</dbReference>
<dbReference type="EMBL" id="FLRC01000044">
    <property type="protein sequence ID" value="SBT26945.1"/>
    <property type="molecule type" value="Genomic_DNA"/>
</dbReference>
<evidence type="ECO:0000256" key="4">
    <source>
        <dbReference type="ARBA" id="ARBA00023163"/>
    </source>
</evidence>
<evidence type="ECO:0000313" key="9">
    <source>
        <dbReference type="Proteomes" id="UP000078558"/>
    </source>
</evidence>
<reference evidence="8 9" key="2">
    <citation type="submission" date="2017-08" db="EMBL/GenBank/DDBJ databases">
        <authorList>
            <person name="de Groot N.N."/>
        </authorList>
    </citation>
    <scope>NUCLEOTIDE SEQUENCE [LARGE SCALE GENOMIC DNA]</scope>
    <source>
        <strain evidence="8">Orrdi1</strain>
    </source>
</reference>
<evidence type="ECO:0000313" key="7">
    <source>
        <dbReference type="EMBL" id="SBT26945.1"/>
    </source>
</evidence>
<dbReference type="InterPro" id="IPR039425">
    <property type="entry name" value="RNA_pol_sigma-70-like"/>
</dbReference>
<protein>
    <submittedName>
        <fullName evidence="7">RNA polymerase sigma-70 factor, ECF subfamily</fullName>
    </submittedName>
</protein>
<keyword evidence="3" id="KW-0731">Sigma factor</keyword>
<dbReference type="InterPro" id="IPR036388">
    <property type="entry name" value="WH-like_DNA-bd_sf"/>
</dbReference>
<dbReference type="Pfam" id="PF08281">
    <property type="entry name" value="Sigma70_r4_2"/>
    <property type="match status" value="1"/>
</dbReference>
<evidence type="ECO:0000313" key="8">
    <source>
        <dbReference type="EMBL" id="SOE52561.1"/>
    </source>
</evidence>
<keyword evidence="9" id="KW-1185">Reference proteome</keyword>
<dbReference type="InterPro" id="IPR014284">
    <property type="entry name" value="RNA_pol_sigma-70_dom"/>
</dbReference>
<dbReference type="NCBIfam" id="TIGR02937">
    <property type="entry name" value="sigma70-ECF"/>
    <property type="match status" value="1"/>
</dbReference>
<dbReference type="SUPFAM" id="SSF88946">
    <property type="entry name" value="Sigma2 domain of RNA polymerase sigma factors"/>
    <property type="match status" value="1"/>
</dbReference>
<dbReference type="Pfam" id="PF04542">
    <property type="entry name" value="Sigma70_r2"/>
    <property type="match status" value="1"/>
</dbReference>
<evidence type="ECO:0000256" key="3">
    <source>
        <dbReference type="ARBA" id="ARBA00023082"/>
    </source>
</evidence>
<dbReference type="GO" id="GO:0003677">
    <property type="term" value="F:DNA binding"/>
    <property type="evidence" value="ECO:0007669"/>
    <property type="project" value="InterPro"/>
</dbReference>
<dbReference type="Proteomes" id="UP000078558">
    <property type="component" value="Chromosome I"/>
</dbReference>
<dbReference type="GO" id="GO:0006352">
    <property type="term" value="P:DNA-templated transcription initiation"/>
    <property type="evidence" value="ECO:0007669"/>
    <property type="project" value="InterPro"/>
</dbReference>
<evidence type="ECO:0000256" key="2">
    <source>
        <dbReference type="ARBA" id="ARBA00023015"/>
    </source>
</evidence>
<dbReference type="AlphaFoldDB" id="A0A1C3K6D4"/>